<feature type="region of interest" description="Disordered" evidence="1">
    <location>
        <begin position="201"/>
        <end position="230"/>
    </location>
</feature>
<feature type="compositionally biased region" description="Basic and acidic residues" evidence="1">
    <location>
        <begin position="74"/>
        <end position="115"/>
    </location>
</feature>
<comment type="caution">
    <text evidence="2">The sequence shown here is derived from an EMBL/GenBank/DDBJ whole genome shotgun (WGS) entry which is preliminary data.</text>
</comment>
<name>A0A9W7D3E8_9STRA</name>
<dbReference type="AlphaFoldDB" id="A0A9W7D3E8"/>
<feature type="compositionally biased region" description="Basic and acidic residues" evidence="1">
    <location>
        <begin position="201"/>
        <end position="228"/>
    </location>
</feature>
<gene>
    <name evidence="2" type="ORF">Pfra01_002326700</name>
</gene>
<keyword evidence="3" id="KW-1185">Reference proteome</keyword>
<evidence type="ECO:0000313" key="3">
    <source>
        <dbReference type="Proteomes" id="UP001165121"/>
    </source>
</evidence>
<feature type="region of interest" description="Disordered" evidence="1">
    <location>
        <begin position="250"/>
        <end position="276"/>
    </location>
</feature>
<feature type="region of interest" description="Disordered" evidence="1">
    <location>
        <begin position="342"/>
        <end position="363"/>
    </location>
</feature>
<reference evidence="2" key="1">
    <citation type="submission" date="2023-04" db="EMBL/GenBank/DDBJ databases">
        <title>Phytophthora fragariaefolia NBRC 109709.</title>
        <authorList>
            <person name="Ichikawa N."/>
            <person name="Sato H."/>
            <person name="Tonouchi N."/>
        </authorList>
    </citation>
    <scope>NUCLEOTIDE SEQUENCE</scope>
    <source>
        <strain evidence="2">NBRC 109709</strain>
    </source>
</reference>
<organism evidence="2 3">
    <name type="scientific">Phytophthora fragariaefolia</name>
    <dbReference type="NCBI Taxonomy" id="1490495"/>
    <lineage>
        <taxon>Eukaryota</taxon>
        <taxon>Sar</taxon>
        <taxon>Stramenopiles</taxon>
        <taxon>Oomycota</taxon>
        <taxon>Peronosporomycetes</taxon>
        <taxon>Peronosporales</taxon>
        <taxon>Peronosporaceae</taxon>
        <taxon>Phytophthora</taxon>
    </lineage>
</organism>
<evidence type="ECO:0000313" key="2">
    <source>
        <dbReference type="EMBL" id="GMF55295.1"/>
    </source>
</evidence>
<accession>A0A9W7D3E8</accession>
<feature type="region of interest" description="Disordered" evidence="1">
    <location>
        <begin position="74"/>
        <end position="148"/>
    </location>
</feature>
<proteinExistence type="predicted"/>
<evidence type="ECO:0000256" key="1">
    <source>
        <dbReference type="SAM" id="MobiDB-lite"/>
    </source>
</evidence>
<sequence length="363" mass="41373">MRTGSRRPHLAEDHPALVEVAWEGLPRPVRPGNVAALRGGGQNGVHCIHLLVDEQLQRQRLDYVVVTSLIETEGHARQQERRDNESRRQTAKGVEHDVAEHNRRQACQSDKHARATGDSNWSRDVGQQLAKTNRCEDDQELHGPGKRIGHGQKVVEVHTQQRHREQRGDTNGHVRSIEARAALREAVRQELHVAHARELERLAEDTRHEQTRDRAARRKHEERLEHGASDGFGQGWVRVAREVGPVGIVHQDGGRHGYQIGQQRQHNGERDGSRVRARRVRHFTSKNRGHIDPVESPKERVEQQPPVDLYSSNLLVVFKVDVDDIGLVSNLEEIPKVSCSKITPDSEHQHRKQHTKQQYHTSS</sequence>
<feature type="compositionally biased region" description="Basic and acidic residues" evidence="1">
    <location>
        <begin position="133"/>
        <end position="143"/>
    </location>
</feature>
<dbReference type="EMBL" id="BSXT01003689">
    <property type="protein sequence ID" value="GMF55295.1"/>
    <property type="molecule type" value="Genomic_DNA"/>
</dbReference>
<protein>
    <submittedName>
        <fullName evidence="2">Unnamed protein product</fullName>
    </submittedName>
</protein>
<dbReference type="Proteomes" id="UP001165121">
    <property type="component" value="Unassembled WGS sequence"/>
</dbReference>